<dbReference type="PANTHER" id="PTHR33240">
    <property type="entry name" value="OS08G0508500 PROTEIN"/>
    <property type="match status" value="1"/>
</dbReference>
<sequence length="120" mass="13225">MGLEEKILNPRETTLMGFEGSTIQAIGEIPLPISVGEEACRKTHIVNFLMVDTPHPSYNVILGRPTLNALKAVVSTWCLKIKFQTEWGIGDVWGNQLNARECRCHAVKHVPGGTQTGNSR</sequence>
<reference evidence="1" key="2">
    <citation type="journal article" date="2024" name="Plant">
        <title>Genomic evolution and insights into agronomic trait innovations of Sesamum species.</title>
        <authorList>
            <person name="Miao H."/>
            <person name="Wang L."/>
            <person name="Qu L."/>
            <person name="Liu H."/>
            <person name="Sun Y."/>
            <person name="Le M."/>
            <person name="Wang Q."/>
            <person name="Wei S."/>
            <person name="Zheng Y."/>
            <person name="Lin W."/>
            <person name="Duan Y."/>
            <person name="Cao H."/>
            <person name="Xiong S."/>
            <person name="Wang X."/>
            <person name="Wei L."/>
            <person name="Li C."/>
            <person name="Ma Q."/>
            <person name="Ju M."/>
            <person name="Zhao R."/>
            <person name="Li G."/>
            <person name="Mu C."/>
            <person name="Tian Q."/>
            <person name="Mei H."/>
            <person name="Zhang T."/>
            <person name="Gao T."/>
            <person name="Zhang H."/>
        </authorList>
    </citation>
    <scope>NUCLEOTIDE SEQUENCE</scope>
    <source>
        <strain evidence="1">KEN1</strain>
    </source>
</reference>
<dbReference type="PANTHER" id="PTHR33240:SF8">
    <property type="entry name" value="OS03G0439900 PROTEIN"/>
    <property type="match status" value="1"/>
</dbReference>
<gene>
    <name evidence="1" type="ORF">Slati_2124500</name>
</gene>
<accession>A0AAW2WRJ7</accession>
<organism evidence="1">
    <name type="scientific">Sesamum latifolium</name>
    <dbReference type="NCBI Taxonomy" id="2727402"/>
    <lineage>
        <taxon>Eukaryota</taxon>
        <taxon>Viridiplantae</taxon>
        <taxon>Streptophyta</taxon>
        <taxon>Embryophyta</taxon>
        <taxon>Tracheophyta</taxon>
        <taxon>Spermatophyta</taxon>
        <taxon>Magnoliopsida</taxon>
        <taxon>eudicotyledons</taxon>
        <taxon>Gunneridae</taxon>
        <taxon>Pentapetalae</taxon>
        <taxon>asterids</taxon>
        <taxon>lamiids</taxon>
        <taxon>Lamiales</taxon>
        <taxon>Pedaliaceae</taxon>
        <taxon>Sesamum</taxon>
    </lineage>
</organism>
<name>A0AAW2WRJ7_9LAMI</name>
<protein>
    <submittedName>
        <fullName evidence="1">Uncharacterized protein</fullName>
    </submittedName>
</protein>
<comment type="caution">
    <text evidence="1">The sequence shown here is derived from an EMBL/GenBank/DDBJ whole genome shotgun (WGS) entry which is preliminary data.</text>
</comment>
<proteinExistence type="predicted"/>
<dbReference type="AlphaFoldDB" id="A0AAW2WRJ7"/>
<reference evidence="1" key="1">
    <citation type="submission" date="2020-06" db="EMBL/GenBank/DDBJ databases">
        <authorList>
            <person name="Li T."/>
            <person name="Hu X."/>
            <person name="Zhang T."/>
            <person name="Song X."/>
            <person name="Zhang H."/>
            <person name="Dai N."/>
            <person name="Sheng W."/>
            <person name="Hou X."/>
            <person name="Wei L."/>
        </authorList>
    </citation>
    <scope>NUCLEOTIDE SEQUENCE</scope>
    <source>
        <strain evidence="1">KEN1</strain>
        <tissue evidence="1">Leaf</tissue>
    </source>
</reference>
<dbReference type="EMBL" id="JACGWN010000007">
    <property type="protein sequence ID" value="KAL0444018.1"/>
    <property type="molecule type" value="Genomic_DNA"/>
</dbReference>
<evidence type="ECO:0000313" key="1">
    <source>
        <dbReference type="EMBL" id="KAL0444018.1"/>
    </source>
</evidence>